<name>A0A9P6FV09_9FUNG</name>
<evidence type="ECO:0000259" key="4">
    <source>
        <dbReference type="Pfam" id="PF00135"/>
    </source>
</evidence>
<dbReference type="PANTHER" id="PTHR43142:SF1">
    <property type="entry name" value="CARBOXYLIC ESTER HYDROLASE"/>
    <property type="match status" value="1"/>
</dbReference>
<sequence>MSTSDSHPRVTIPDYGLVQGKITEENPKVAQFFNIPFGTIPKRWRAAVKPEPWTDVHDASKPGPVFKMTVGSDVDFGYDKFQSETSCLNCNISLPLSALTRLPIQETKGDVGSNGTRAVAEDVGLRRHGSIHSDASKTATDDSSRGLPVMVWFYGGGFGTGCNNIPIDDPVELVTKGIESGKEVILVAPNYRVNYFGFLSSKEMILDAQKHDAEEESKGNRPWHAGSYGNWGIVDQIMALQWVHDNIAAFGGDPRRVTIFGHSAGGASVSLLMVCKASHGLFHRAIPISGAANGLIAMDAEKEGQLYFEELCKKFNVPLELDPLEKVERLREVPAKDIADMLNTSDIAFFRPTVDGVVFEKDLREAVLDTSFYDPNLNWVMTGASSNEGSLFINLIGTWTVEAFHVLKKRLCAPGDGALFDEIFGIPNTNLEAAYTSVRLISDAIFNYPLFQVGQAILAHPTCQLSRFHIDAIVASLDKTIPGLGPSHFMGLYYTFGNKDGKGAPMMRLSPAEAELVANIQRDVLLEFATAKSPEGDTNIPKVNRVLPLENGGARDGNLVGEGEEMEALVYTESLEIKRGVVERLSEKEIGFWKRSFEYGSSQMRTSNAPNVGFNLFKLANVEPWAVS</sequence>
<keyword evidence="6" id="KW-1185">Reference proteome</keyword>
<feature type="domain" description="Carboxylesterase type B" evidence="4">
    <location>
        <begin position="8"/>
        <end position="203"/>
    </location>
</feature>
<gene>
    <name evidence="5" type="ORF">BGW38_000313</name>
</gene>
<dbReference type="OrthoDB" id="408631at2759"/>
<reference evidence="5" key="1">
    <citation type="journal article" date="2020" name="Fungal Divers.">
        <title>Resolving the Mortierellaceae phylogeny through synthesis of multi-gene phylogenetics and phylogenomics.</title>
        <authorList>
            <person name="Vandepol N."/>
            <person name="Liber J."/>
            <person name="Desiro A."/>
            <person name="Na H."/>
            <person name="Kennedy M."/>
            <person name="Barry K."/>
            <person name="Grigoriev I.V."/>
            <person name="Miller A.N."/>
            <person name="O'Donnell K."/>
            <person name="Stajich J.E."/>
            <person name="Bonito G."/>
        </authorList>
    </citation>
    <scope>NUCLEOTIDE SEQUENCE</scope>
    <source>
        <strain evidence="5">KOD1015</strain>
    </source>
</reference>
<dbReference type="PANTHER" id="PTHR43142">
    <property type="entry name" value="CARBOXYLIC ESTER HYDROLASE"/>
    <property type="match status" value="1"/>
</dbReference>
<dbReference type="EMBL" id="JAABOA010001083">
    <property type="protein sequence ID" value="KAF9582348.1"/>
    <property type="molecule type" value="Genomic_DNA"/>
</dbReference>
<evidence type="ECO:0000256" key="2">
    <source>
        <dbReference type="ARBA" id="ARBA00022801"/>
    </source>
</evidence>
<evidence type="ECO:0000256" key="3">
    <source>
        <dbReference type="RuleBase" id="RU361235"/>
    </source>
</evidence>
<dbReference type="Proteomes" id="UP000780801">
    <property type="component" value="Unassembled WGS sequence"/>
</dbReference>
<dbReference type="Gene3D" id="3.40.50.1820">
    <property type="entry name" value="alpha/beta hydrolase"/>
    <property type="match status" value="1"/>
</dbReference>
<organism evidence="5 6">
    <name type="scientific">Lunasporangiospora selenospora</name>
    <dbReference type="NCBI Taxonomy" id="979761"/>
    <lineage>
        <taxon>Eukaryota</taxon>
        <taxon>Fungi</taxon>
        <taxon>Fungi incertae sedis</taxon>
        <taxon>Mucoromycota</taxon>
        <taxon>Mortierellomycotina</taxon>
        <taxon>Mortierellomycetes</taxon>
        <taxon>Mortierellales</taxon>
        <taxon>Mortierellaceae</taxon>
        <taxon>Lunasporangiospora</taxon>
    </lineage>
</organism>
<dbReference type="EC" id="3.1.1.-" evidence="3"/>
<accession>A0A9P6FV09</accession>
<protein>
    <recommendedName>
        <fullName evidence="3">Carboxylic ester hydrolase</fullName>
        <ecNumber evidence="3">3.1.1.-</ecNumber>
    </recommendedName>
</protein>
<dbReference type="PROSITE" id="PS00122">
    <property type="entry name" value="CARBOXYLESTERASE_B_1"/>
    <property type="match status" value="1"/>
</dbReference>
<proteinExistence type="inferred from homology"/>
<evidence type="ECO:0000313" key="5">
    <source>
        <dbReference type="EMBL" id="KAF9582348.1"/>
    </source>
</evidence>
<dbReference type="SUPFAM" id="SSF53474">
    <property type="entry name" value="alpha/beta-Hydrolases"/>
    <property type="match status" value="1"/>
</dbReference>
<comment type="similarity">
    <text evidence="1 3">Belongs to the type-B carboxylesterase/lipase family.</text>
</comment>
<evidence type="ECO:0000313" key="6">
    <source>
        <dbReference type="Proteomes" id="UP000780801"/>
    </source>
</evidence>
<dbReference type="InterPro" id="IPR019826">
    <property type="entry name" value="Carboxylesterase_B_AS"/>
</dbReference>
<dbReference type="Pfam" id="PF00135">
    <property type="entry name" value="COesterase"/>
    <property type="match status" value="2"/>
</dbReference>
<dbReference type="GO" id="GO:0016787">
    <property type="term" value="F:hydrolase activity"/>
    <property type="evidence" value="ECO:0007669"/>
    <property type="project" value="UniProtKB-KW"/>
</dbReference>
<evidence type="ECO:0000256" key="1">
    <source>
        <dbReference type="ARBA" id="ARBA00005964"/>
    </source>
</evidence>
<dbReference type="InterPro" id="IPR002018">
    <property type="entry name" value="CarbesteraseB"/>
</dbReference>
<feature type="domain" description="Carboxylesterase type B" evidence="4">
    <location>
        <begin position="228"/>
        <end position="539"/>
    </location>
</feature>
<comment type="caution">
    <text evidence="5">The sequence shown here is derived from an EMBL/GenBank/DDBJ whole genome shotgun (WGS) entry which is preliminary data.</text>
</comment>
<dbReference type="InterPro" id="IPR029058">
    <property type="entry name" value="AB_hydrolase_fold"/>
</dbReference>
<keyword evidence="2 3" id="KW-0378">Hydrolase</keyword>
<dbReference type="AlphaFoldDB" id="A0A9P6FV09"/>